<dbReference type="EMBL" id="LKTM01000112">
    <property type="protein sequence ID" value="KQH79298.1"/>
    <property type="molecule type" value="Genomic_DNA"/>
</dbReference>
<dbReference type="GO" id="GO:0008168">
    <property type="term" value="F:methyltransferase activity"/>
    <property type="evidence" value="ECO:0007669"/>
    <property type="project" value="UniProtKB-KW"/>
</dbReference>
<evidence type="ECO:0000313" key="2">
    <source>
        <dbReference type="Proteomes" id="UP000051677"/>
    </source>
</evidence>
<dbReference type="PIRSF" id="PIRSF028177">
    <property type="entry name" value="Polyketide_synth_Omtfrase_TcmP"/>
    <property type="match status" value="1"/>
</dbReference>
<keyword evidence="1" id="KW-0808">Transferase</keyword>
<accession>A0A0Q2LU34</accession>
<proteinExistence type="predicted"/>
<dbReference type="PANTHER" id="PTHR43619">
    <property type="entry name" value="S-ADENOSYL-L-METHIONINE-DEPENDENT METHYLTRANSFERASE YKTD-RELATED"/>
    <property type="match status" value="1"/>
</dbReference>
<dbReference type="OrthoDB" id="9800233at2"/>
<name>A0A0Q2LU34_MYCGO</name>
<dbReference type="Gene3D" id="3.40.50.150">
    <property type="entry name" value="Vaccinia Virus protein VP39"/>
    <property type="match status" value="1"/>
</dbReference>
<dbReference type="Proteomes" id="UP000051677">
    <property type="component" value="Unassembled WGS sequence"/>
</dbReference>
<evidence type="ECO:0000313" key="1">
    <source>
        <dbReference type="EMBL" id="KQH79298.1"/>
    </source>
</evidence>
<dbReference type="SUPFAM" id="SSF53335">
    <property type="entry name" value="S-adenosyl-L-methionine-dependent methyltransferases"/>
    <property type="match status" value="1"/>
</dbReference>
<dbReference type="RefSeq" id="WP_055577847.1">
    <property type="nucleotide sequence ID" value="NZ_LKTM01000112.1"/>
</dbReference>
<dbReference type="InterPro" id="IPR016874">
    <property type="entry name" value="TcmP-like"/>
</dbReference>
<keyword evidence="1" id="KW-0489">Methyltransferase</keyword>
<dbReference type="AlphaFoldDB" id="A0A0Q2LU34"/>
<dbReference type="PANTHER" id="PTHR43619:SF2">
    <property type="entry name" value="S-ADENOSYL-L-METHIONINE-DEPENDENT METHYLTRANSFERASES SUPERFAMILY PROTEIN"/>
    <property type="match status" value="1"/>
</dbReference>
<organism evidence="1 2">
    <name type="scientific">Mycobacterium gordonae</name>
    <dbReference type="NCBI Taxonomy" id="1778"/>
    <lineage>
        <taxon>Bacteria</taxon>
        <taxon>Bacillati</taxon>
        <taxon>Actinomycetota</taxon>
        <taxon>Actinomycetes</taxon>
        <taxon>Mycobacteriales</taxon>
        <taxon>Mycobacteriaceae</taxon>
        <taxon>Mycobacterium</taxon>
    </lineage>
</organism>
<comment type="caution">
    <text evidence="1">The sequence shown here is derived from an EMBL/GenBank/DDBJ whole genome shotgun (WGS) entry which is preliminary data.</text>
</comment>
<reference evidence="1 2" key="1">
    <citation type="submission" date="2015-10" db="EMBL/GenBank/DDBJ databases">
        <title>Mycobacterium gordonae draft genome assembly.</title>
        <authorList>
            <person name="Ustinova V."/>
            <person name="Smirnova T."/>
            <person name="Blagodatskikh K."/>
            <person name="Varlamov D."/>
            <person name="Larionova E."/>
            <person name="Chernousova L."/>
        </authorList>
    </citation>
    <scope>NUCLEOTIDE SEQUENCE [LARGE SCALE GENOMIC DNA]</scope>
    <source>
        <strain evidence="1 2">CTRI 14-8773</strain>
    </source>
</reference>
<sequence>MRRAAPDLGEVQETLLIPLYARACDAASRRPVLGDRRARELVESIDYDFSGFGGSSLSGSVYRSSIFDGWAARFIGQHPGGTVVEIGTGLNTRFDRLDNGRIHWFDLDLPDTIALRRRFFGDSERCTMLAGSVLDTDWFDVVAASPGPYLFLSEAVLIYLGGDDVRRVLTQLAQRFPGSLLAFDTAGQRMVTGQDRNRSLAKVKARLRWVCDDPHDVEPCGLKLLDTRTLANPLPEIAESWPRPRRVGMSVLARLMPSMVNTYKFNVFRSVT</sequence>
<dbReference type="InterPro" id="IPR029063">
    <property type="entry name" value="SAM-dependent_MTases_sf"/>
</dbReference>
<dbReference type="GO" id="GO:0032259">
    <property type="term" value="P:methylation"/>
    <property type="evidence" value="ECO:0007669"/>
    <property type="project" value="UniProtKB-KW"/>
</dbReference>
<protein>
    <submittedName>
        <fullName evidence="1">Methyltransferase</fullName>
    </submittedName>
</protein>
<gene>
    <name evidence="1" type="ORF">AO501_14690</name>
</gene>